<reference evidence="2 3" key="1">
    <citation type="submission" date="2014-07" db="EMBL/GenBank/DDBJ databases">
        <title>Methanogenic archaea and the global carbon cycle.</title>
        <authorList>
            <person name="Henriksen J.R."/>
            <person name="Luke J."/>
            <person name="Reinhart S."/>
            <person name="Benedict M.N."/>
            <person name="Youngblut N.D."/>
            <person name="Metcalf M.E."/>
            <person name="Whitaker R.J."/>
            <person name="Metcalf W.W."/>
        </authorList>
    </citation>
    <scope>NUCLEOTIDE SEQUENCE [LARGE SCALE GENOMIC DNA]</scope>
    <source>
        <strain evidence="2 3">T4/M</strain>
    </source>
</reference>
<dbReference type="Pfam" id="PF01841">
    <property type="entry name" value="Transglut_core"/>
    <property type="match status" value="1"/>
</dbReference>
<dbReference type="SUPFAM" id="SSF54001">
    <property type="entry name" value="Cysteine proteinases"/>
    <property type="match status" value="1"/>
</dbReference>
<organism evidence="2 3">
    <name type="scientific">Methanosarcina siciliae T4/M</name>
    <dbReference type="NCBI Taxonomy" id="1434120"/>
    <lineage>
        <taxon>Archaea</taxon>
        <taxon>Methanobacteriati</taxon>
        <taxon>Methanobacteriota</taxon>
        <taxon>Stenosarchaea group</taxon>
        <taxon>Methanomicrobia</taxon>
        <taxon>Methanosarcinales</taxon>
        <taxon>Methanosarcinaceae</taxon>
        <taxon>Methanosarcina</taxon>
    </lineage>
</organism>
<dbReference type="KEGG" id="msw:MSSIT_1164"/>
<dbReference type="AlphaFoldDB" id="A0A0E3P2X5"/>
<dbReference type="PANTHER" id="PTHR33490:SF3">
    <property type="entry name" value="CONSERVED INTEGRAL MEMBRANE PROTEIN"/>
    <property type="match status" value="1"/>
</dbReference>
<dbReference type="HOGENOM" id="CLU_107900_0_0_2"/>
<evidence type="ECO:0000259" key="1">
    <source>
        <dbReference type="SMART" id="SM00460"/>
    </source>
</evidence>
<dbReference type="SMART" id="SM00460">
    <property type="entry name" value="TGc"/>
    <property type="match status" value="1"/>
</dbReference>
<dbReference type="PATRIC" id="fig|1434120.4.peg.1480"/>
<dbReference type="InterPro" id="IPR038765">
    <property type="entry name" value="Papain-like_cys_pep_sf"/>
</dbReference>
<dbReference type="RefSeq" id="WP_048170856.1">
    <property type="nucleotide sequence ID" value="NZ_CP009506.1"/>
</dbReference>
<accession>A0A0E3P2X5</accession>
<gene>
    <name evidence="2" type="ORF">MSSIT_1164</name>
</gene>
<dbReference type="PANTHER" id="PTHR33490">
    <property type="entry name" value="BLR5614 PROTEIN-RELATED"/>
    <property type="match status" value="1"/>
</dbReference>
<name>A0A0E3P2X5_9EURY</name>
<dbReference type="Gene3D" id="3.10.620.30">
    <property type="match status" value="1"/>
</dbReference>
<dbReference type="Proteomes" id="UP000033111">
    <property type="component" value="Chromosome"/>
</dbReference>
<evidence type="ECO:0000313" key="2">
    <source>
        <dbReference type="EMBL" id="AKB27883.1"/>
    </source>
</evidence>
<feature type="domain" description="Transglutaminase-like" evidence="1">
    <location>
        <begin position="78"/>
        <end position="143"/>
    </location>
</feature>
<dbReference type="OrthoDB" id="18481at2157"/>
<dbReference type="InterPro" id="IPR002931">
    <property type="entry name" value="Transglutaminase-like"/>
</dbReference>
<evidence type="ECO:0000313" key="3">
    <source>
        <dbReference type="Proteomes" id="UP000033111"/>
    </source>
</evidence>
<keyword evidence="3" id="KW-1185">Reference proteome</keyword>
<proteinExistence type="predicted"/>
<sequence>MHAESENLQDYLKKSEIINYDHKLIVEKCLELQQSTEDEIILIKKIYEFVRDEIHHSGDICAQEVTCVQEVTCSASEVLEAGHGICCAKAHLFAAMLRYFGVPAGFCYQKLSSSRDVNIKFLHGLNAVYLKDLDKWIRLDARGNKLGRDAQFSIYEEKISKPVNKELGEEDHPVIFTEPNQTVVEILKNSKDLRELWAQWDLGLRDLFRD</sequence>
<protein>
    <recommendedName>
        <fullName evidence="1">Transglutaminase-like domain-containing protein</fullName>
    </recommendedName>
</protein>
<dbReference type="GeneID" id="24859957"/>
<dbReference type="EMBL" id="CP009506">
    <property type="protein sequence ID" value="AKB27883.1"/>
    <property type="molecule type" value="Genomic_DNA"/>
</dbReference>